<protein>
    <submittedName>
        <fullName evidence="1">Uncharacterized protein</fullName>
    </submittedName>
</protein>
<dbReference type="KEGG" id="aji:C0Z10_04985"/>
<sequence>MMTVAVILTTVQILRERLTAPLRGLVIHREKHAIQAITLANVPATRMRSIDVTNGPTIQKS</sequence>
<reference evidence="2" key="1">
    <citation type="submission" date="2017-12" db="EMBL/GenBank/DDBJ databases">
        <title>Whole genome sequencing of Acidipropionibacterium jensenii strains JS279 and JS280.</title>
        <authorList>
            <person name="Deptula P."/>
            <person name="Laine P."/>
            <person name="Smolander O.-P."/>
            <person name="Paulin L."/>
            <person name="Auvinen P."/>
            <person name="Varmanen P."/>
        </authorList>
    </citation>
    <scope>NUCLEOTIDE SEQUENCE [LARGE SCALE GENOMIC DNA]</scope>
    <source>
        <strain evidence="2">JS280</strain>
    </source>
</reference>
<accession>A0A3Q9UDK8</accession>
<gene>
    <name evidence="1" type="ORF">C0Z10_04985</name>
</gene>
<proteinExistence type="predicted"/>
<dbReference type="EMBL" id="CP025570">
    <property type="protein sequence ID" value="AZZ39213.1"/>
    <property type="molecule type" value="Genomic_DNA"/>
</dbReference>
<evidence type="ECO:0000313" key="1">
    <source>
        <dbReference type="EMBL" id="AZZ39213.1"/>
    </source>
</evidence>
<organism evidence="1 2">
    <name type="scientific">Acidipropionibacterium jensenii</name>
    <dbReference type="NCBI Taxonomy" id="1749"/>
    <lineage>
        <taxon>Bacteria</taxon>
        <taxon>Bacillati</taxon>
        <taxon>Actinomycetota</taxon>
        <taxon>Actinomycetes</taxon>
        <taxon>Propionibacteriales</taxon>
        <taxon>Propionibacteriaceae</taxon>
        <taxon>Acidipropionibacterium</taxon>
    </lineage>
</organism>
<dbReference type="AlphaFoldDB" id="A0A3Q9UDK8"/>
<evidence type="ECO:0000313" key="2">
    <source>
        <dbReference type="Proteomes" id="UP000285875"/>
    </source>
</evidence>
<name>A0A3Q9UDK8_9ACTN</name>
<dbReference type="Proteomes" id="UP000285875">
    <property type="component" value="Chromosome"/>
</dbReference>